<dbReference type="OrthoDB" id="914976at2"/>
<gene>
    <name evidence="1" type="ORF">CJ305_06350</name>
</gene>
<dbReference type="Pfam" id="PF13715">
    <property type="entry name" value="CarbopepD_reg_2"/>
    <property type="match status" value="1"/>
</dbReference>
<dbReference type="AlphaFoldDB" id="A0A2G1VUW5"/>
<accession>A0A2G1VUW5</accession>
<organism evidence="1 2">
    <name type="scientific">Leeuwenhoekiella nanhaiensis</name>
    <dbReference type="NCBI Taxonomy" id="1655491"/>
    <lineage>
        <taxon>Bacteria</taxon>
        <taxon>Pseudomonadati</taxon>
        <taxon>Bacteroidota</taxon>
        <taxon>Flavobacteriia</taxon>
        <taxon>Flavobacteriales</taxon>
        <taxon>Flavobacteriaceae</taxon>
        <taxon>Leeuwenhoekiella</taxon>
    </lineage>
</organism>
<sequence>MRFRLTILILLVFTFGLQAQKLEVQAQIIDAESQQGIPYVNLWFVNLKKGTSATAQGKLSFSVDRALLEKLVVLSCVGYKRDTLTVQKLMNSTVSLEKSTDELDEVRIQPIRGDNRKRVNSFRGKRIVGLGNFSGGAYPSALARFYSKPQDFDAFCFLEEVEVQFYQVYGTLNPAGKFRLRVLEVGKDGIPGEDLLSTNKILSRSEDQRKLKIDLTPYRLQVPEEGIFIAVEHLFIEENAFIETVPVRVNDTAAVTMYELKRYGPVFKGVETYANEKNQRSFYRSIDGWKPVNLLNTKGSTLEGKFPAPAFKVTFTD</sequence>
<reference evidence="1 2" key="1">
    <citation type="submission" date="2017-08" db="EMBL/GenBank/DDBJ databases">
        <title>The whole genome shortgun sequences of strain Leeuwenhoekiella nanhaiensis G18 from the South China Sea.</title>
        <authorList>
            <person name="Liu Q."/>
        </authorList>
    </citation>
    <scope>NUCLEOTIDE SEQUENCE [LARGE SCALE GENOMIC DNA]</scope>
    <source>
        <strain evidence="1 2">G18</strain>
    </source>
</reference>
<protein>
    <recommendedName>
        <fullName evidence="3">Carboxypeptidase-like regulatory domain-containing protein</fullName>
    </recommendedName>
</protein>
<keyword evidence="2" id="KW-1185">Reference proteome</keyword>
<dbReference type="EMBL" id="NQXA01000002">
    <property type="protein sequence ID" value="PHQ30573.1"/>
    <property type="molecule type" value="Genomic_DNA"/>
</dbReference>
<evidence type="ECO:0000313" key="2">
    <source>
        <dbReference type="Proteomes" id="UP000229433"/>
    </source>
</evidence>
<evidence type="ECO:0008006" key="3">
    <source>
        <dbReference type="Google" id="ProtNLM"/>
    </source>
</evidence>
<name>A0A2G1VUW5_9FLAO</name>
<proteinExistence type="predicted"/>
<evidence type="ECO:0000313" key="1">
    <source>
        <dbReference type="EMBL" id="PHQ30573.1"/>
    </source>
</evidence>
<dbReference type="RefSeq" id="WP_099645403.1">
    <property type="nucleotide sequence ID" value="NZ_KZ319288.1"/>
</dbReference>
<dbReference type="Proteomes" id="UP000229433">
    <property type="component" value="Unassembled WGS sequence"/>
</dbReference>
<comment type="caution">
    <text evidence="1">The sequence shown here is derived from an EMBL/GenBank/DDBJ whole genome shotgun (WGS) entry which is preliminary data.</text>
</comment>